<accession>A0AAC9HS85</accession>
<organism evidence="2 3">
    <name type="scientific">Actinoalloteichus hymeniacidonis</name>
    <dbReference type="NCBI Taxonomy" id="340345"/>
    <lineage>
        <taxon>Bacteria</taxon>
        <taxon>Bacillati</taxon>
        <taxon>Actinomycetota</taxon>
        <taxon>Actinomycetes</taxon>
        <taxon>Pseudonocardiales</taxon>
        <taxon>Pseudonocardiaceae</taxon>
        <taxon>Actinoalloteichus</taxon>
    </lineage>
</organism>
<gene>
    <name evidence="2" type="ORF">TL08_17130</name>
</gene>
<evidence type="ECO:0000259" key="1">
    <source>
        <dbReference type="Pfam" id="PF00561"/>
    </source>
</evidence>
<keyword evidence="2" id="KW-0378">Hydrolase</keyword>
<dbReference type="GO" id="GO:0016746">
    <property type="term" value="F:acyltransferase activity"/>
    <property type="evidence" value="ECO:0007669"/>
    <property type="project" value="UniProtKB-KW"/>
</dbReference>
<reference evidence="3" key="1">
    <citation type="submission" date="2016-03" db="EMBL/GenBank/DDBJ databases">
        <title>Complete genome sequence of the type strain Actinoalloteichus hymeniacidonis DSM 45092.</title>
        <authorList>
            <person name="Schaffert L."/>
            <person name="Albersmeier A."/>
            <person name="Winkler A."/>
            <person name="Kalinowski J."/>
            <person name="Zotchev S."/>
            <person name="Ruckert C."/>
        </authorList>
    </citation>
    <scope>NUCLEOTIDE SEQUENCE [LARGE SCALE GENOMIC DNA]</scope>
    <source>
        <strain evidence="3">HPA177(T) (DSM 45092(T))</strain>
    </source>
</reference>
<dbReference type="PRINTS" id="PR00111">
    <property type="entry name" value="ABHYDROLASE"/>
</dbReference>
<dbReference type="GO" id="GO:0016787">
    <property type="term" value="F:hydrolase activity"/>
    <property type="evidence" value="ECO:0007669"/>
    <property type="project" value="UniProtKB-KW"/>
</dbReference>
<dbReference type="Pfam" id="PF00561">
    <property type="entry name" value="Abhydrolase_1"/>
    <property type="match status" value="1"/>
</dbReference>
<keyword evidence="2" id="KW-0808">Transferase</keyword>
<protein>
    <submittedName>
        <fullName evidence="2">Hydrolase or acyltransferase of alpha/beta superfamily</fullName>
    </submittedName>
</protein>
<sequence length="265" mass="26817">MPNTTTNNPGIGVTRLGVGPPLALAHGAGGSVQANFSELIAESSGSRTLIGVDYPGSGAVPRPATDLTLPALADQLVAAAISAGFERFPIVGVSLGSAVALTAAARHPDRITALALTVGFLTADAQLRQFAALYQSLAASGEDQALARMLLLTCSSPTTLATLASGGDDDAVAAIVDGSPADSAAQLGLACRTDARAAAATITVPTAVFVSGQDRVVLPVSTRRLAGAIQEATLIEYPDAGHIFSAAEERVWAGHVREFLADHGR</sequence>
<dbReference type="RefSeq" id="WP_069850363.1">
    <property type="nucleotide sequence ID" value="NZ_CP014859.1"/>
</dbReference>
<dbReference type="KEGG" id="ahm:TL08_17130"/>
<name>A0AAC9HS85_9PSEU</name>
<dbReference type="SUPFAM" id="SSF53474">
    <property type="entry name" value="alpha/beta-Hydrolases"/>
    <property type="match status" value="1"/>
</dbReference>
<evidence type="ECO:0000313" key="2">
    <source>
        <dbReference type="EMBL" id="AOS64226.1"/>
    </source>
</evidence>
<dbReference type="Gene3D" id="3.40.50.1820">
    <property type="entry name" value="alpha/beta hydrolase"/>
    <property type="match status" value="1"/>
</dbReference>
<dbReference type="Proteomes" id="UP000095210">
    <property type="component" value="Chromosome"/>
</dbReference>
<dbReference type="PANTHER" id="PTHR43433:SF5">
    <property type="entry name" value="AB HYDROLASE-1 DOMAIN-CONTAINING PROTEIN"/>
    <property type="match status" value="1"/>
</dbReference>
<proteinExistence type="predicted"/>
<feature type="domain" description="AB hydrolase-1" evidence="1">
    <location>
        <begin position="20"/>
        <end position="244"/>
    </location>
</feature>
<keyword evidence="3" id="KW-1185">Reference proteome</keyword>
<keyword evidence="2" id="KW-0012">Acyltransferase</keyword>
<dbReference type="InterPro" id="IPR029058">
    <property type="entry name" value="AB_hydrolase_fold"/>
</dbReference>
<dbReference type="InterPro" id="IPR050471">
    <property type="entry name" value="AB_hydrolase"/>
</dbReference>
<dbReference type="InterPro" id="IPR000073">
    <property type="entry name" value="AB_hydrolase_1"/>
</dbReference>
<dbReference type="AlphaFoldDB" id="A0AAC9HS85"/>
<dbReference type="EMBL" id="CP014859">
    <property type="protein sequence ID" value="AOS64226.1"/>
    <property type="molecule type" value="Genomic_DNA"/>
</dbReference>
<evidence type="ECO:0000313" key="3">
    <source>
        <dbReference type="Proteomes" id="UP000095210"/>
    </source>
</evidence>
<dbReference type="PANTHER" id="PTHR43433">
    <property type="entry name" value="HYDROLASE, ALPHA/BETA FOLD FAMILY PROTEIN"/>
    <property type="match status" value="1"/>
</dbReference>